<dbReference type="Proteomes" id="UP000014073">
    <property type="component" value="Unassembled WGS sequence"/>
</dbReference>
<evidence type="ECO:0000313" key="1">
    <source>
        <dbReference type="EMBL" id="EEF75687.1"/>
    </source>
</evidence>
<dbReference type="EMBL" id="ACBW01000092">
    <property type="protein sequence ID" value="EEF75687.1"/>
    <property type="molecule type" value="Genomic_DNA"/>
</dbReference>
<gene>
    <name evidence="1" type="ORF">BACCOPRO_01178</name>
</gene>
<evidence type="ECO:0000313" key="2">
    <source>
        <dbReference type="Proteomes" id="UP000014073"/>
    </source>
</evidence>
<organism evidence="1 2">
    <name type="scientific">Phocaeicola coprophilus DSM 18228 = JCM 13818</name>
    <dbReference type="NCBI Taxonomy" id="547042"/>
    <lineage>
        <taxon>Bacteria</taxon>
        <taxon>Pseudomonadati</taxon>
        <taxon>Bacteroidota</taxon>
        <taxon>Bacteroidia</taxon>
        <taxon>Bacteroidales</taxon>
        <taxon>Bacteroidaceae</taxon>
        <taxon>Phocaeicola</taxon>
    </lineage>
</organism>
<keyword evidence="2" id="KW-1185">Reference proteome</keyword>
<accession>S0F7I6</accession>
<dbReference type="AlphaFoldDB" id="S0F7I6"/>
<dbReference type="STRING" id="547042.BACCOPRO_01178"/>
<proteinExistence type="predicted"/>
<name>S0F7I6_9BACT</name>
<comment type="caution">
    <text evidence="1">The sequence shown here is derived from an EMBL/GenBank/DDBJ whole genome shotgun (WGS) entry which is preliminary data.</text>
</comment>
<protein>
    <submittedName>
        <fullName evidence="1">Uncharacterized protein</fullName>
    </submittedName>
</protein>
<sequence>MKACIYGRLFRIVWKKLLYRLHETLVSTGRNFCFMQTKL</sequence>
<reference evidence="1 2" key="1">
    <citation type="submission" date="2008-12" db="EMBL/GenBank/DDBJ databases">
        <authorList>
            <person name="Fulton L."/>
            <person name="Clifton S."/>
            <person name="Fulton B."/>
            <person name="Xu J."/>
            <person name="Minx P."/>
            <person name="Pepin K.H."/>
            <person name="Johnson M."/>
            <person name="Bhonagiri V."/>
            <person name="Nash W.E."/>
            <person name="Mardis E.R."/>
            <person name="Wilson R.K."/>
        </authorList>
    </citation>
    <scope>NUCLEOTIDE SEQUENCE [LARGE SCALE GENOMIC DNA]</scope>
    <source>
        <strain evidence="1 2">DSM 18228</strain>
    </source>
</reference>
<dbReference type="HOGENOM" id="CLU_3304592_0_0_10"/>